<comment type="function">
    <text evidence="11 13">Catalyzes the attachment of alanine to tRNA(Ala) in a two-step reaction: alanine is first activated by ATP to form Ala-AMP and then transferred to the acceptor end of tRNA(Ala). Also edits incorrectly charged Ser-tRNA(Ala) and Gly-tRNA(Ala) via its editing domain.</text>
</comment>
<dbReference type="FunFam" id="3.30.980.10:FF:000004">
    <property type="entry name" value="Alanine--tRNA ligase, cytoplasmic"/>
    <property type="match status" value="1"/>
</dbReference>
<dbReference type="EC" id="6.1.1.7" evidence="13"/>
<keyword evidence="3 13" id="KW-0436">Ligase</keyword>
<dbReference type="Proteomes" id="UP000183053">
    <property type="component" value="Unassembled WGS sequence"/>
</dbReference>
<dbReference type="Gene3D" id="3.30.980.10">
    <property type="entry name" value="Threonyl-trna Synthetase, Chain A, domain 2"/>
    <property type="match status" value="1"/>
</dbReference>
<evidence type="ECO:0000256" key="4">
    <source>
        <dbReference type="ARBA" id="ARBA00022723"/>
    </source>
</evidence>
<dbReference type="GO" id="GO:0004813">
    <property type="term" value="F:alanine-tRNA ligase activity"/>
    <property type="evidence" value="ECO:0007669"/>
    <property type="project" value="UniProtKB-UniRule"/>
</dbReference>
<dbReference type="HAMAP" id="MF_00036_B">
    <property type="entry name" value="Ala_tRNA_synth_B"/>
    <property type="match status" value="1"/>
</dbReference>
<keyword evidence="8 13" id="KW-0694">RNA-binding</keyword>
<dbReference type="PANTHER" id="PTHR11777">
    <property type="entry name" value="ALANYL-TRNA SYNTHETASE"/>
    <property type="match status" value="1"/>
</dbReference>
<sequence length="890" mass="95768">MQTHEIRKRFTDHFVKAGHTQVPSASLVLNDPNQLFVIAGMVPFVPFFLGQQTPPYDRATSIQKCVRTLDIEEVGITTRHNTFFQMAGNFSFGDYFKRDAIRFAWSLLTNPVDEGGFGMDPERLWSTVYLDDDEARDLWLEVGQVPERIQRRGMKDNYWSMGIPGPAGPCSEIFYDRGPEYGAPGGPEADEDRYIEIWNLVFMQNERGQGGGKENFEILGELPKKNIDTGMGVERVAFLLQGVDNVYDTDLLRPVIDRAQELTGQRYNAGDAEHDRLFRVIADHTRTAVMLIEDGVNPGNDGRGYVLRRLLRRVVRSARLLGATGETMGVFVDTVIATMSPSYPSLADDAQRIRTVATGEEQAFLKTLEQGTTLFGNAVDSTKSSGKTELSGDDAFTLHDTYGFPIDLTLEMASEAGLTVDEDGFRALMAEQRQRAKDDANSRKSALADLSVFREFLDRGPTEFTGFDELVSDAQVLGLVRDGVRVPVVKQGEDVEIVLDRSPLYAEAGGQLADIGTITTAAGAQIVVTDVQRVAKTLWRHQGTVASGEVFEGDTVTVAVDEGHRHGSTQGHSGTHLVHAALRQVLGPNAVQAGSLNKPGYLRFDFRWSGGLSDDQRSDIERVTNEAVQADYAVHTDVTDLETAKRRGAMALFGENYGDRVRVVEIGGPFSMELCGGTHVASSGLVGPVTVLGESSVGSGVRRVEAYVGLDSQKYLAKEHALVSALSSSLKVPSEEVPARVESLVTRLKDAEKELEKLRAQAALSALAELASSPERVGAVRLVAAKAPQGVTAGDLRGLVTQLKGRLGAEPAVIALFAVDGEKVPFVVAANDAAQDLGVKAGDVVKAAAPSVGGRGGGKADMAQGAGSDASGVDGALSAVRSEVARTVGA</sequence>
<evidence type="ECO:0000256" key="14">
    <source>
        <dbReference type="SAM" id="Coils"/>
    </source>
</evidence>
<feature type="binding site" evidence="13">
    <location>
        <position position="576"/>
    </location>
    <ligand>
        <name>Zn(2+)</name>
        <dbReference type="ChEBI" id="CHEBI:29105"/>
    </ligand>
</feature>
<dbReference type="SMART" id="SM00863">
    <property type="entry name" value="tRNA_SAD"/>
    <property type="match status" value="1"/>
</dbReference>
<dbReference type="PANTHER" id="PTHR11777:SF9">
    <property type="entry name" value="ALANINE--TRNA LIGASE, CYTOPLASMIC"/>
    <property type="match status" value="1"/>
</dbReference>
<comment type="subcellular location">
    <subcellularLocation>
        <location evidence="13">Cytoplasm</location>
    </subcellularLocation>
</comment>
<feature type="binding site" evidence="13">
    <location>
        <position position="572"/>
    </location>
    <ligand>
        <name>Zn(2+)</name>
        <dbReference type="ChEBI" id="CHEBI:29105"/>
    </ligand>
</feature>
<dbReference type="GO" id="GO:0006419">
    <property type="term" value="P:alanyl-tRNA aminoacylation"/>
    <property type="evidence" value="ECO:0007669"/>
    <property type="project" value="UniProtKB-UniRule"/>
</dbReference>
<evidence type="ECO:0000313" key="17">
    <source>
        <dbReference type="Proteomes" id="UP000183053"/>
    </source>
</evidence>
<dbReference type="SUPFAM" id="SSF101353">
    <property type="entry name" value="Putative anticodon-binding domain of alanyl-tRNA synthetase (AlaRS)"/>
    <property type="match status" value="1"/>
</dbReference>
<dbReference type="PROSITE" id="PS50860">
    <property type="entry name" value="AA_TRNA_LIGASE_II_ALA"/>
    <property type="match status" value="1"/>
</dbReference>
<dbReference type="GO" id="GO:0002161">
    <property type="term" value="F:aminoacyl-tRNA deacylase activity"/>
    <property type="evidence" value="ECO:0007669"/>
    <property type="project" value="TreeGrafter"/>
</dbReference>
<dbReference type="Gene3D" id="6.10.250.550">
    <property type="match status" value="1"/>
</dbReference>
<keyword evidence="5 13" id="KW-0547">Nucleotide-binding</keyword>
<name>A0A1H1EJI0_9ACTN</name>
<comment type="similarity">
    <text evidence="1 13">Belongs to the class-II aminoacyl-tRNA synthetase family.</text>
</comment>
<dbReference type="FunFam" id="3.30.54.20:FF:000001">
    <property type="entry name" value="Alanine--tRNA ligase"/>
    <property type="match status" value="1"/>
</dbReference>
<dbReference type="GO" id="GO:0005829">
    <property type="term" value="C:cytosol"/>
    <property type="evidence" value="ECO:0007669"/>
    <property type="project" value="TreeGrafter"/>
</dbReference>
<dbReference type="NCBIfam" id="TIGR00344">
    <property type="entry name" value="alaS"/>
    <property type="match status" value="1"/>
</dbReference>
<accession>A0A1H1EJI0</accession>
<keyword evidence="17" id="KW-1185">Reference proteome</keyword>
<evidence type="ECO:0000259" key="15">
    <source>
        <dbReference type="PROSITE" id="PS50860"/>
    </source>
</evidence>
<comment type="domain">
    <text evidence="13">Consists of three domains; the N-terminal catalytic domain, the editing domain and the C-terminal C-Ala domain. The editing domain removes incorrectly charged amino acids, while the C-Ala domain, along with tRNA(Ala), serves as a bridge to cooperatively bring together the editing and aminoacylation centers thus stimulating deacylation of misacylated tRNAs.</text>
</comment>
<dbReference type="AlphaFoldDB" id="A0A1H1EJI0"/>
<keyword evidence="14" id="KW-0175">Coiled coil</keyword>
<dbReference type="PRINTS" id="PR00980">
    <property type="entry name" value="TRNASYNTHALA"/>
</dbReference>
<evidence type="ECO:0000256" key="1">
    <source>
        <dbReference type="ARBA" id="ARBA00008226"/>
    </source>
</evidence>
<evidence type="ECO:0000256" key="9">
    <source>
        <dbReference type="ARBA" id="ARBA00022917"/>
    </source>
</evidence>
<dbReference type="SUPFAM" id="SSF55681">
    <property type="entry name" value="Class II aaRS and biotin synthetases"/>
    <property type="match status" value="1"/>
</dbReference>
<dbReference type="Pfam" id="PF02272">
    <property type="entry name" value="DHHA1"/>
    <property type="match status" value="1"/>
</dbReference>
<keyword evidence="2 13" id="KW-0820">tRNA-binding</keyword>
<keyword evidence="9 13" id="KW-0648">Protein biosynthesis</keyword>
<keyword evidence="6 13" id="KW-0862">Zinc</keyword>
<dbReference type="SUPFAM" id="SSF50447">
    <property type="entry name" value="Translation proteins"/>
    <property type="match status" value="1"/>
</dbReference>
<evidence type="ECO:0000256" key="3">
    <source>
        <dbReference type="ARBA" id="ARBA00022598"/>
    </source>
</evidence>
<dbReference type="InterPro" id="IPR018165">
    <property type="entry name" value="Ala-tRNA-synth_IIc_core"/>
</dbReference>
<dbReference type="GO" id="GO:0000049">
    <property type="term" value="F:tRNA binding"/>
    <property type="evidence" value="ECO:0007669"/>
    <property type="project" value="UniProtKB-KW"/>
</dbReference>
<dbReference type="Pfam" id="PF01411">
    <property type="entry name" value="tRNA-synt_2c"/>
    <property type="match status" value="1"/>
</dbReference>
<dbReference type="GO" id="GO:0008270">
    <property type="term" value="F:zinc ion binding"/>
    <property type="evidence" value="ECO:0007669"/>
    <property type="project" value="UniProtKB-UniRule"/>
</dbReference>
<dbReference type="InterPro" id="IPR023033">
    <property type="entry name" value="Ala_tRNA_ligase_euk/bac"/>
</dbReference>
<organism evidence="16 17">
    <name type="scientific">Tsukamurella pulmonis</name>
    <dbReference type="NCBI Taxonomy" id="47312"/>
    <lineage>
        <taxon>Bacteria</taxon>
        <taxon>Bacillati</taxon>
        <taxon>Actinomycetota</taxon>
        <taxon>Actinomycetes</taxon>
        <taxon>Mycobacteriales</taxon>
        <taxon>Tsukamurellaceae</taxon>
        <taxon>Tsukamurella</taxon>
    </lineage>
</organism>
<dbReference type="Gene3D" id="2.40.30.130">
    <property type="match status" value="1"/>
</dbReference>
<proteinExistence type="inferred from homology"/>
<comment type="catalytic activity">
    <reaction evidence="12 13">
        <text>tRNA(Ala) + L-alanine + ATP = L-alanyl-tRNA(Ala) + AMP + diphosphate</text>
        <dbReference type="Rhea" id="RHEA:12540"/>
        <dbReference type="Rhea" id="RHEA-COMP:9657"/>
        <dbReference type="Rhea" id="RHEA-COMP:9923"/>
        <dbReference type="ChEBI" id="CHEBI:30616"/>
        <dbReference type="ChEBI" id="CHEBI:33019"/>
        <dbReference type="ChEBI" id="CHEBI:57972"/>
        <dbReference type="ChEBI" id="CHEBI:78442"/>
        <dbReference type="ChEBI" id="CHEBI:78497"/>
        <dbReference type="ChEBI" id="CHEBI:456215"/>
        <dbReference type="EC" id="6.1.1.7"/>
    </reaction>
</comment>
<feature type="binding site" evidence="13">
    <location>
        <position position="675"/>
    </location>
    <ligand>
        <name>Zn(2+)</name>
        <dbReference type="ChEBI" id="CHEBI:29105"/>
    </ligand>
</feature>
<evidence type="ECO:0000256" key="5">
    <source>
        <dbReference type="ARBA" id="ARBA00022741"/>
    </source>
</evidence>
<feature type="binding site" evidence="13">
    <location>
        <position position="679"/>
    </location>
    <ligand>
        <name>Zn(2+)</name>
        <dbReference type="ChEBI" id="CHEBI:29105"/>
    </ligand>
</feature>
<evidence type="ECO:0000256" key="7">
    <source>
        <dbReference type="ARBA" id="ARBA00022840"/>
    </source>
</evidence>
<dbReference type="InterPro" id="IPR018163">
    <property type="entry name" value="Thr/Ala-tRNA-synth_IIc_edit"/>
</dbReference>
<feature type="domain" description="Alanyl-transfer RNA synthetases family profile" evidence="15">
    <location>
        <begin position="1"/>
        <end position="718"/>
    </location>
</feature>
<dbReference type="Gene3D" id="3.30.54.20">
    <property type="match status" value="1"/>
</dbReference>
<dbReference type="EMBL" id="FNLF01000002">
    <property type="protein sequence ID" value="SDQ88931.1"/>
    <property type="molecule type" value="Genomic_DNA"/>
</dbReference>
<dbReference type="InterPro" id="IPR018164">
    <property type="entry name" value="Ala-tRNA-synth_IIc_N"/>
</dbReference>
<dbReference type="RefSeq" id="WP_068565458.1">
    <property type="nucleotide sequence ID" value="NZ_FNLF01000002.1"/>
</dbReference>
<dbReference type="InterPro" id="IPR050058">
    <property type="entry name" value="Ala-tRNA_ligase"/>
</dbReference>
<gene>
    <name evidence="13" type="primary">alaS</name>
    <name evidence="16" type="ORF">SAMN04489765_2236</name>
</gene>
<dbReference type="SUPFAM" id="SSF55186">
    <property type="entry name" value="ThrRS/AlaRS common domain"/>
    <property type="match status" value="1"/>
</dbReference>
<dbReference type="Gene3D" id="3.30.930.10">
    <property type="entry name" value="Bira Bifunctional Protein, Domain 2"/>
    <property type="match status" value="1"/>
</dbReference>
<dbReference type="InterPro" id="IPR003156">
    <property type="entry name" value="DHHA1_dom"/>
</dbReference>
<feature type="coiled-coil region" evidence="14">
    <location>
        <begin position="741"/>
        <end position="768"/>
    </location>
</feature>
<evidence type="ECO:0000256" key="12">
    <source>
        <dbReference type="ARBA" id="ARBA00048300"/>
    </source>
</evidence>
<evidence type="ECO:0000256" key="13">
    <source>
        <dbReference type="HAMAP-Rule" id="MF_00036"/>
    </source>
</evidence>
<dbReference type="InterPro" id="IPR018162">
    <property type="entry name" value="Ala-tRNA-ligase_IIc_anticod-bd"/>
</dbReference>
<dbReference type="InterPro" id="IPR012947">
    <property type="entry name" value="tRNA_SAD"/>
</dbReference>
<protein>
    <recommendedName>
        <fullName evidence="13">Alanine--tRNA ligase</fullName>
        <ecNumber evidence="13">6.1.1.7</ecNumber>
    </recommendedName>
    <alternativeName>
        <fullName evidence="13">Alanyl-tRNA synthetase</fullName>
        <shortName evidence="13">AlaRS</shortName>
    </alternativeName>
</protein>
<evidence type="ECO:0000256" key="6">
    <source>
        <dbReference type="ARBA" id="ARBA00022833"/>
    </source>
</evidence>
<dbReference type="GO" id="GO:0005524">
    <property type="term" value="F:ATP binding"/>
    <property type="evidence" value="ECO:0007669"/>
    <property type="project" value="UniProtKB-UniRule"/>
</dbReference>
<evidence type="ECO:0000256" key="2">
    <source>
        <dbReference type="ARBA" id="ARBA00022555"/>
    </source>
</evidence>
<keyword evidence="7 13" id="KW-0067">ATP-binding</keyword>
<dbReference type="InterPro" id="IPR009000">
    <property type="entry name" value="Transl_B-barrel_sf"/>
</dbReference>
<dbReference type="Gene3D" id="3.10.310.40">
    <property type="match status" value="1"/>
</dbReference>
<evidence type="ECO:0000256" key="8">
    <source>
        <dbReference type="ARBA" id="ARBA00022884"/>
    </source>
</evidence>
<keyword evidence="10 13" id="KW-0030">Aminoacyl-tRNA synthetase</keyword>
<reference evidence="17" key="1">
    <citation type="submission" date="2016-10" db="EMBL/GenBank/DDBJ databases">
        <authorList>
            <person name="Varghese N."/>
            <person name="Submissions S."/>
        </authorList>
    </citation>
    <scope>NUCLEOTIDE SEQUENCE [LARGE SCALE GENOMIC DNA]</scope>
    <source>
        <strain evidence="17">DSM 44142</strain>
    </source>
</reference>
<evidence type="ECO:0000256" key="10">
    <source>
        <dbReference type="ARBA" id="ARBA00023146"/>
    </source>
</evidence>
<dbReference type="OrthoDB" id="9803884at2"/>
<dbReference type="STRING" id="47312.SAMN04489765_2236"/>
<dbReference type="Pfam" id="PF07973">
    <property type="entry name" value="tRNA_SAD"/>
    <property type="match status" value="1"/>
</dbReference>
<dbReference type="CDD" id="cd00673">
    <property type="entry name" value="AlaRS_core"/>
    <property type="match status" value="1"/>
</dbReference>
<dbReference type="InterPro" id="IPR045864">
    <property type="entry name" value="aa-tRNA-synth_II/BPL/LPL"/>
</dbReference>
<keyword evidence="13" id="KW-0963">Cytoplasm</keyword>
<keyword evidence="4 13" id="KW-0479">Metal-binding</keyword>
<comment type="cofactor">
    <cofactor evidence="13">
        <name>Zn(2+)</name>
        <dbReference type="ChEBI" id="CHEBI:29105"/>
    </cofactor>
    <text evidence="13">Binds 1 zinc ion per subunit.</text>
</comment>
<dbReference type="InterPro" id="IPR002318">
    <property type="entry name" value="Ala-tRNA-lgiase_IIc"/>
</dbReference>
<evidence type="ECO:0000256" key="11">
    <source>
        <dbReference type="ARBA" id="ARBA00024779"/>
    </source>
</evidence>
<evidence type="ECO:0000313" key="16">
    <source>
        <dbReference type="EMBL" id="SDQ88931.1"/>
    </source>
</evidence>
<dbReference type="FunFam" id="3.10.310.40:FF:000001">
    <property type="entry name" value="Alanine--tRNA ligase"/>
    <property type="match status" value="1"/>
</dbReference>